<dbReference type="InterPro" id="IPR027417">
    <property type="entry name" value="P-loop_NTPase"/>
</dbReference>
<name>A0ABU8XWD7_9PROT</name>
<dbReference type="Gene3D" id="3.40.50.2000">
    <property type="entry name" value="Glycogen Phosphorylase B"/>
    <property type="match status" value="1"/>
</dbReference>
<dbReference type="GO" id="GO:0016757">
    <property type="term" value="F:glycosyltransferase activity"/>
    <property type="evidence" value="ECO:0007669"/>
    <property type="project" value="UniProtKB-KW"/>
</dbReference>
<reference evidence="1 2" key="1">
    <citation type="submission" date="2024-01" db="EMBL/GenBank/DDBJ databases">
        <title>Multi-omics insights into the function and evolution of sodium benzoate biodegradation pathways in Benzoatithermus flavus gen. nov., sp. nov. from hot spring.</title>
        <authorList>
            <person name="Hu C.-J."/>
            <person name="Li W.-J."/>
        </authorList>
    </citation>
    <scope>NUCLEOTIDE SEQUENCE [LARGE SCALE GENOMIC DNA]</scope>
    <source>
        <strain evidence="1 2">SYSU G07066</strain>
    </source>
</reference>
<comment type="caution">
    <text evidence="1">The sequence shown here is derived from an EMBL/GenBank/DDBJ whole genome shotgun (WGS) entry which is preliminary data.</text>
</comment>
<keyword evidence="1" id="KW-0808">Transferase</keyword>
<keyword evidence="2" id="KW-1185">Reference proteome</keyword>
<dbReference type="EMBL" id="JBBLZC010000028">
    <property type="protein sequence ID" value="MEK0085497.1"/>
    <property type="molecule type" value="Genomic_DNA"/>
</dbReference>
<gene>
    <name evidence="1" type="ORF">U1T56_20275</name>
</gene>
<dbReference type="SUPFAM" id="SSF52540">
    <property type="entry name" value="P-loop containing nucleoside triphosphate hydrolases"/>
    <property type="match status" value="1"/>
</dbReference>
<sequence>MTLPRPRPAPARCLAVVCPGFSAERRRRQPWHVADGIAAGLAGLGHEVRLLTDMAGPPPSAPYRVERLGRLITRSGAASPELRSAVAGVEQVFLVTGAFQLTRLRRLELGAPVALVMASPRLHLREFLGRLTLAMLWRERHLLALPLLNALLPGAALRAGFARSGAREIVYLSPSARERFTALGLPPGKLLLPQADPAAIPPPAPQRDDPVTIGYFGPALSLRGADLVLVAFEAAVARGLDARLLLLLRPDGGHAALRHLLQRIADSPQRHRIGRRLEMLPADLLRQELARCHVFLLPFRVTVSEVPLAVIEACLSGRPTIVLDTPGVGEIARALGGTVVRTPDELAGALLEATSRPHASPRDPAVWTDWRRAAAPLLEPATGLARYRLVALTGVDGSGKTFLLQRLSARLAAAGIPHRHVWSRFRNYLSKPFLALARLSGHNRKEEQAGVRIGYHDFAGRPWLAWPFLCLQVLDNLLDLWWRYRCRSDRRLVLADRCLYDTLVDLAVDTGLDEVIFGRLGRRLVSLLPGPALVVVLVRPVAEIRESRPDVLLDRNFARRRALYQRLARELGLAVLENEGPPDAVLDRLEQLALAPLQPGAAP</sequence>
<protein>
    <submittedName>
        <fullName evidence="1">Glycosyltransferase</fullName>
        <ecNumber evidence="1">2.4.-.-</ecNumber>
    </submittedName>
</protein>
<dbReference type="EC" id="2.4.-.-" evidence="1"/>
<keyword evidence="1" id="KW-0328">Glycosyltransferase</keyword>
<dbReference type="Pfam" id="PF13692">
    <property type="entry name" value="Glyco_trans_1_4"/>
    <property type="match status" value="1"/>
</dbReference>
<evidence type="ECO:0000313" key="1">
    <source>
        <dbReference type="EMBL" id="MEK0085497.1"/>
    </source>
</evidence>
<accession>A0ABU8XWD7</accession>
<organism evidence="1 2">
    <name type="scientific">Benzoatithermus flavus</name>
    <dbReference type="NCBI Taxonomy" id="3108223"/>
    <lineage>
        <taxon>Bacteria</taxon>
        <taxon>Pseudomonadati</taxon>
        <taxon>Pseudomonadota</taxon>
        <taxon>Alphaproteobacteria</taxon>
        <taxon>Geminicoccales</taxon>
        <taxon>Geminicoccaceae</taxon>
        <taxon>Benzoatithermus</taxon>
    </lineage>
</organism>
<evidence type="ECO:0000313" key="2">
    <source>
        <dbReference type="Proteomes" id="UP001375743"/>
    </source>
</evidence>
<dbReference type="Gene3D" id="3.40.50.300">
    <property type="entry name" value="P-loop containing nucleotide triphosphate hydrolases"/>
    <property type="match status" value="1"/>
</dbReference>
<dbReference type="RefSeq" id="WP_418161346.1">
    <property type="nucleotide sequence ID" value="NZ_JBBLZC010000028.1"/>
</dbReference>
<proteinExistence type="predicted"/>
<dbReference type="Proteomes" id="UP001375743">
    <property type="component" value="Unassembled WGS sequence"/>
</dbReference>
<dbReference type="SUPFAM" id="SSF53756">
    <property type="entry name" value="UDP-Glycosyltransferase/glycogen phosphorylase"/>
    <property type="match status" value="1"/>
</dbReference>